<evidence type="ECO:0000256" key="5">
    <source>
        <dbReference type="ARBA" id="ARBA00022989"/>
    </source>
</evidence>
<feature type="transmembrane region" description="Helical" evidence="7">
    <location>
        <begin position="31"/>
        <end position="60"/>
    </location>
</feature>
<reference evidence="10 11" key="1">
    <citation type="submission" date="2024-01" db="EMBL/GenBank/DDBJ databases">
        <title>Genome insights into Plantactinospora veratri sp. nov.</title>
        <authorList>
            <person name="Wang L."/>
        </authorList>
    </citation>
    <scope>NUCLEOTIDE SEQUENCE [LARGE SCALE GENOMIC DNA]</scope>
    <source>
        <strain evidence="10 11">NEAU-FHS4</strain>
    </source>
</reference>
<evidence type="ECO:0000313" key="11">
    <source>
        <dbReference type="Proteomes" id="UP001339911"/>
    </source>
</evidence>
<organism evidence="10 11">
    <name type="scientific">Plantactinospora veratri</name>
    <dbReference type="NCBI Taxonomy" id="1436122"/>
    <lineage>
        <taxon>Bacteria</taxon>
        <taxon>Bacillati</taxon>
        <taxon>Actinomycetota</taxon>
        <taxon>Actinomycetes</taxon>
        <taxon>Micromonosporales</taxon>
        <taxon>Micromonosporaceae</taxon>
        <taxon>Plantactinospora</taxon>
    </lineage>
</organism>
<evidence type="ECO:0000259" key="8">
    <source>
        <dbReference type="PROSITE" id="PS50928"/>
    </source>
</evidence>
<sequence>MTTTLSPAPTPKTTARPSRYRHIHQGWRERLAPYAFVAPFFLLFLVFGLFPLLFTFYVALFDWDPIGERHFVGLANFSQLVQDPRFWGALRNTFSIWVLSTVPQLLIALGLAHLLNHVRLRAATFFRMAVLVPYITSVAATTIVFAQLFDRDYGMLNWFLELLGFAHVDFTASVWGSHFMIAVMVAWRWTGYNTLLYLASLQAVPRELYEAAAADGATGWQQFRHITIPSLRPIIVFTVVTSTIGGLQIFTEPLLVNPVGGLTCGAARQCQTLTLFLYEQGFGRFHFGYGAAIAVALFVLVVLFSTINYLLVTRVRPERP</sequence>
<evidence type="ECO:0000313" key="10">
    <source>
        <dbReference type="EMBL" id="MEE6311547.1"/>
    </source>
</evidence>
<evidence type="ECO:0000313" key="9">
    <source>
        <dbReference type="EMBL" id="MEE6310383.1"/>
    </source>
</evidence>
<protein>
    <submittedName>
        <fullName evidence="10">Sugar ABC transporter permease</fullName>
    </submittedName>
</protein>
<keyword evidence="5 7" id="KW-1133">Transmembrane helix</keyword>
<comment type="subcellular location">
    <subcellularLocation>
        <location evidence="1 7">Cell membrane</location>
        <topology evidence="1 7">Multi-pass membrane protein</topology>
    </subcellularLocation>
</comment>
<keyword evidence="6 7" id="KW-0472">Membrane</keyword>
<feature type="transmembrane region" description="Helical" evidence="7">
    <location>
        <begin position="168"/>
        <end position="187"/>
    </location>
</feature>
<dbReference type="Gene3D" id="1.10.3720.10">
    <property type="entry name" value="MetI-like"/>
    <property type="match status" value="1"/>
</dbReference>
<dbReference type="PANTHER" id="PTHR30193">
    <property type="entry name" value="ABC TRANSPORTER PERMEASE PROTEIN"/>
    <property type="match status" value="1"/>
</dbReference>
<accession>A0ABU7SNV9</accession>
<feature type="transmembrane region" description="Helical" evidence="7">
    <location>
        <begin position="128"/>
        <end position="148"/>
    </location>
</feature>
<evidence type="ECO:0000256" key="2">
    <source>
        <dbReference type="ARBA" id="ARBA00022448"/>
    </source>
</evidence>
<dbReference type="InterPro" id="IPR000515">
    <property type="entry name" value="MetI-like"/>
</dbReference>
<feature type="domain" description="ABC transmembrane type-1" evidence="8">
    <location>
        <begin position="90"/>
        <end position="308"/>
    </location>
</feature>
<dbReference type="PROSITE" id="PS50928">
    <property type="entry name" value="ABC_TM1"/>
    <property type="match status" value="1"/>
</dbReference>
<comment type="caution">
    <text evidence="10">The sequence shown here is derived from an EMBL/GenBank/DDBJ whole genome shotgun (WGS) entry which is preliminary data.</text>
</comment>
<keyword evidence="11" id="KW-1185">Reference proteome</keyword>
<proteinExistence type="inferred from homology"/>
<dbReference type="Pfam" id="PF00528">
    <property type="entry name" value="BPD_transp_1"/>
    <property type="match status" value="1"/>
</dbReference>
<name>A0ABU7SNV9_9ACTN</name>
<feature type="transmembrane region" description="Helical" evidence="7">
    <location>
        <begin position="287"/>
        <end position="311"/>
    </location>
</feature>
<evidence type="ECO:0000256" key="4">
    <source>
        <dbReference type="ARBA" id="ARBA00022692"/>
    </source>
</evidence>
<feature type="transmembrane region" description="Helical" evidence="7">
    <location>
        <begin position="94"/>
        <end position="116"/>
    </location>
</feature>
<evidence type="ECO:0000256" key="3">
    <source>
        <dbReference type="ARBA" id="ARBA00022475"/>
    </source>
</evidence>
<evidence type="ECO:0000256" key="6">
    <source>
        <dbReference type="ARBA" id="ARBA00023136"/>
    </source>
</evidence>
<dbReference type="PANTHER" id="PTHR30193:SF37">
    <property type="entry name" value="INNER MEMBRANE ABC TRANSPORTER PERMEASE PROTEIN YCJO"/>
    <property type="match status" value="1"/>
</dbReference>
<keyword evidence="4 7" id="KW-0812">Transmembrane</keyword>
<gene>
    <name evidence="9" type="ORF">V1634_26440</name>
    <name evidence="10" type="ORF">V1634_32460</name>
</gene>
<keyword evidence="2 7" id="KW-0813">Transport</keyword>
<dbReference type="InterPro" id="IPR051393">
    <property type="entry name" value="ABC_transporter_permease"/>
</dbReference>
<dbReference type="CDD" id="cd06261">
    <property type="entry name" value="TM_PBP2"/>
    <property type="match status" value="1"/>
</dbReference>
<evidence type="ECO:0000256" key="7">
    <source>
        <dbReference type="RuleBase" id="RU363032"/>
    </source>
</evidence>
<comment type="similarity">
    <text evidence="7">Belongs to the binding-protein-dependent transport system permease family.</text>
</comment>
<dbReference type="EMBL" id="JAZGQL010000026">
    <property type="protein sequence ID" value="MEE6310383.1"/>
    <property type="molecule type" value="Genomic_DNA"/>
</dbReference>
<evidence type="ECO:0000256" key="1">
    <source>
        <dbReference type="ARBA" id="ARBA00004651"/>
    </source>
</evidence>
<dbReference type="RefSeq" id="WP_331210606.1">
    <property type="nucleotide sequence ID" value="NZ_JAZGQL010000026.1"/>
</dbReference>
<dbReference type="EMBL" id="JAZGQL010000035">
    <property type="protein sequence ID" value="MEE6311547.1"/>
    <property type="molecule type" value="Genomic_DNA"/>
</dbReference>
<dbReference type="Proteomes" id="UP001339911">
    <property type="component" value="Unassembled WGS sequence"/>
</dbReference>
<dbReference type="SUPFAM" id="SSF161098">
    <property type="entry name" value="MetI-like"/>
    <property type="match status" value="1"/>
</dbReference>
<dbReference type="InterPro" id="IPR035906">
    <property type="entry name" value="MetI-like_sf"/>
</dbReference>
<feature type="transmembrane region" description="Helical" evidence="7">
    <location>
        <begin position="231"/>
        <end position="250"/>
    </location>
</feature>
<keyword evidence="3" id="KW-1003">Cell membrane</keyword>